<sequence>MGSGEGVQVGDGLAVGPDLVGAAEVATGQALAALGVVPDLVVLFVCPGAGAAAPVEEVEAAGLRVMELAAPGATIGTTAHGVMADGRGVEGEPAVAVWAASLPGTRVRAIFPVAERRPGAGPDGRDAIGVRGLVPPAEDDRVAVLLADPFAFPVSGVLDRLASTNPGFPVIGGLASGPGGPGANRLFAGGTVHHGGAVGVLLGGASGARVVVSQGCRPIGPPMVVTRAEQNRIAELAGRPAAERLREIVTALPPEEQQQALTGLHLGVAVDEYAESHDRGDFLVRAVLAVDVGDGAVIAGDVVEIGTTVRFQVRDAAGAAQDLHELLAPVRRAAPAAGALLFSCNGRGAGMFGDADHDVHAVRVGLDPHAGGSGDAAGPRVAGFFAAGEIGPVGPGNHLHAFTASVLVV</sequence>
<evidence type="ECO:0000259" key="6">
    <source>
        <dbReference type="SMART" id="SM00897"/>
    </source>
</evidence>
<evidence type="ECO:0000256" key="3">
    <source>
        <dbReference type="ARBA" id="ARBA00022692"/>
    </source>
</evidence>
<feature type="domain" description="FIST C-domain" evidence="7">
    <location>
        <begin position="241"/>
        <end position="393"/>
    </location>
</feature>
<keyword evidence="4" id="KW-1133">Transmembrane helix</keyword>
<proteinExistence type="predicted"/>
<evidence type="ECO:0000256" key="1">
    <source>
        <dbReference type="ARBA" id="ARBA00004651"/>
    </source>
</evidence>
<dbReference type="SMART" id="SM01204">
    <property type="entry name" value="FIST_C"/>
    <property type="match status" value="1"/>
</dbReference>
<keyword evidence="5" id="KW-0472">Membrane</keyword>
<dbReference type="SMART" id="SM00897">
    <property type="entry name" value="FIST"/>
    <property type="match status" value="1"/>
</dbReference>
<evidence type="ECO:0000313" key="8">
    <source>
        <dbReference type="EMBL" id="NYG01625.1"/>
    </source>
</evidence>
<evidence type="ECO:0000313" key="9">
    <source>
        <dbReference type="Proteomes" id="UP000549695"/>
    </source>
</evidence>
<dbReference type="PANTHER" id="PTHR14939:SF5">
    <property type="entry name" value="F-BOX ONLY PROTEIN 22"/>
    <property type="match status" value="1"/>
</dbReference>
<dbReference type="Pfam" id="PF08495">
    <property type="entry name" value="FIST"/>
    <property type="match status" value="1"/>
</dbReference>
<accession>A0A852W5K2</accession>
<organism evidence="8 9">
    <name type="scientific">Pseudonocardia alni</name>
    <name type="common">Amycolata alni</name>
    <dbReference type="NCBI Taxonomy" id="33907"/>
    <lineage>
        <taxon>Bacteria</taxon>
        <taxon>Bacillati</taxon>
        <taxon>Actinomycetota</taxon>
        <taxon>Actinomycetes</taxon>
        <taxon>Pseudonocardiales</taxon>
        <taxon>Pseudonocardiaceae</taxon>
        <taxon>Pseudonocardia</taxon>
    </lineage>
</organism>
<dbReference type="PANTHER" id="PTHR14939">
    <property type="entry name" value="F-BOX ONLY PROTEIN 22"/>
    <property type="match status" value="1"/>
</dbReference>
<keyword evidence="2" id="KW-1003">Cell membrane</keyword>
<reference evidence="8 9" key="1">
    <citation type="submission" date="2020-07" db="EMBL/GenBank/DDBJ databases">
        <title>Sequencing the genomes of 1000 actinobacteria strains.</title>
        <authorList>
            <person name="Klenk H.-P."/>
        </authorList>
    </citation>
    <scope>NUCLEOTIDE SEQUENCE [LARGE SCALE GENOMIC DNA]</scope>
    <source>
        <strain evidence="8 9">DSM 44749</strain>
    </source>
</reference>
<gene>
    <name evidence="8" type="ORF">HDA37_001910</name>
</gene>
<dbReference type="Proteomes" id="UP000549695">
    <property type="component" value="Unassembled WGS sequence"/>
</dbReference>
<dbReference type="GO" id="GO:0005886">
    <property type="term" value="C:plasma membrane"/>
    <property type="evidence" value="ECO:0007669"/>
    <property type="project" value="UniProtKB-SubCell"/>
</dbReference>
<evidence type="ECO:0000256" key="4">
    <source>
        <dbReference type="ARBA" id="ARBA00022989"/>
    </source>
</evidence>
<dbReference type="Pfam" id="PF10442">
    <property type="entry name" value="FIST_C"/>
    <property type="match status" value="1"/>
</dbReference>
<dbReference type="EMBL" id="JACCCZ010000001">
    <property type="protein sequence ID" value="NYG01625.1"/>
    <property type="molecule type" value="Genomic_DNA"/>
</dbReference>
<feature type="domain" description="FIST" evidence="6">
    <location>
        <begin position="37"/>
        <end position="240"/>
    </location>
</feature>
<dbReference type="AlphaFoldDB" id="A0A852W5K2"/>
<dbReference type="RefSeq" id="WP_312888499.1">
    <property type="nucleotide sequence ID" value="NZ_BAAAJZ010000015.1"/>
</dbReference>
<comment type="subcellular location">
    <subcellularLocation>
        <location evidence="1">Cell membrane</location>
        <topology evidence="1">Multi-pass membrane protein</topology>
    </subcellularLocation>
</comment>
<dbReference type="PIRSF" id="PIRSF018953">
    <property type="entry name" value="UCP018953"/>
    <property type="match status" value="1"/>
</dbReference>
<evidence type="ECO:0000256" key="2">
    <source>
        <dbReference type="ARBA" id="ARBA00022475"/>
    </source>
</evidence>
<dbReference type="InterPro" id="IPR019494">
    <property type="entry name" value="FIST_C"/>
</dbReference>
<evidence type="ECO:0000259" key="7">
    <source>
        <dbReference type="SMART" id="SM01204"/>
    </source>
</evidence>
<keyword evidence="9" id="KW-1185">Reference proteome</keyword>
<protein>
    <submittedName>
        <fullName evidence="8">Small ligand-binding sensory domain FIST</fullName>
    </submittedName>
</protein>
<comment type="caution">
    <text evidence="8">The sequence shown here is derived from an EMBL/GenBank/DDBJ whole genome shotgun (WGS) entry which is preliminary data.</text>
</comment>
<keyword evidence="3" id="KW-0812">Transmembrane</keyword>
<dbReference type="GeneID" id="98051687"/>
<name>A0A852W5K2_PSEA5</name>
<dbReference type="InterPro" id="IPR013702">
    <property type="entry name" value="FIST_domain_N"/>
</dbReference>
<dbReference type="InterPro" id="IPR016741">
    <property type="entry name" value="UCP018953"/>
</dbReference>
<evidence type="ECO:0000256" key="5">
    <source>
        <dbReference type="ARBA" id="ARBA00023136"/>
    </source>
</evidence>